<dbReference type="OrthoDB" id="3647327at2759"/>
<dbReference type="EMBL" id="BOLY01000001">
    <property type="protein sequence ID" value="GIZ36772.1"/>
    <property type="molecule type" value="Genomic_DNA"/>
</dbReference>
<keyword evidence="3" id="KW-1185">Reference proteome</keyword>
<dbReference type="AlphaFoldDB" id="A0A9P3C8K7"/>
<feature type="region of interest" description="Disordered" evidence="1">
    <location>
        <begin position="26"/>
        <end position="61"/>
    </location>
</feature>
<protein>
    <submittedName>
        <fullName evidence="2">Uncharacterized protein</fullName>
    </submittedName>
</protein>
<reference evidence="2 3" key="1">
    <citation type="submission" date="2021-01" db="EMBL/GenBank/DDBJ databases">
        <title>Cercospora kikuchii MAFF 305040 whole genome shotgun sequence.</title>
        <authorList>
            <person name="Kashiwa T."/>
            <person name="Suzuki T."/>
        </authorList>
    </citation>
    <scope>NUCLEOTIDE SEQUENCE [LARGE SCALE GENOMIC DNA]</scope>
    <source>
        <strain evidence="2 3">MAFF 305040</strain>
    </source>
</reference>
<comment type="caution">
    <text evidence="2">The sequence shown here is derived from an EMBL/GenBank/DDBJ whole genome shotgun (WGS) entry which is preliminary data.</text>
</comment>
<dbReference type="Proteomes" id="UP000825890">
    <property type="component" value="Unassembled WGS sequence"/>
</dbReference>
<feature type="compositionally biased region" description="Pro residues" evidence="1">
    <location>
        <begin position="33"/>
        <end position="42"/>
    </location>
</feature>
<name>A0A9P3C8K7_9PEZI</name>
<sequence>MDTTRPLTVEEWNAFADEMDAYIAASDRANATIPPPSTPRSAPPTNTASPQSPYASASASAMSPGYRRSRAVVDLPEYVRPPLNITITVEEIATFCPRWLAIPMLASRLQRNGITNKMIVYTQLKATGLLDDDSEWQMATNRVKQNFAQGGRLVFNCASWSKQIAISAGKEDDLTANHWQTRDEHATANGVSLSGGSPRPQRNEWVDVPIVQLFANVPTSEFPTGRGRGMMTACIEFVRNAPDNIKKSATTAHWDWLIQCVVQSGLSVNPVTLNATNLDEDFVGRFNASH</sequence>
<accession>A0A9P3C8K7</accession>
<evidence type="ECO:0000256" key="1">
    <source>
        <dbReference type="SAM" id="MobiDB-lite"/>
    </source>
</evidence>
<proteinExistence type="predicted"/>
<feature type="compositionally biased region" description="Low complexity" evidence="1">
    <location>
        <begin position="43"/>
        <end position="61"/>
    </location>
</feature>
<organism evidence="2 3">
    <name type="scientific">Cercospora kikuchii</name>
    <dbReference type="NCBI Taxonomy" id="84275"/>
    <lineage>
        <taxon>Eukaryota</taxon>
        <taxon>Fungi</taxon>
        <taxon>Dikarya</taxon>
        <taxon>Ascomycota</taxon>
        <taxon>Pezizomycotina</taxon>
        <taxon>Dothideomycetes</taxon>
        <taxon>Dothideomycetidae</taxon>
        <taxon>Mycosphaerellales</taxon>
        <taxon>Mycosphaerellaceae</taxon>
        <taxon>Cercospora</taxon>
    </lineage>
</organism>
<evidence type="ECO:0000313" key="2">
    <source>
        <dbReference type="EMBL" id="GIZ36772.1"/>
    </source>
</evidence>
<dbReference type="RefSeq" id="XP_044651259.1">
    <property type="nucleotide sequence ID" value="XM_044795324.1"/>
</dbReference>
<dbReference type="GeneID" id="68285814"/>
<evidence type="ECO:0000313" key="3">
    <source>
        <dbReference type="Proteomes" id="UP000825890"/>
    </source>
</evidence>
<gene>
    <name evidence="2" type="ORF">CKM354_000023900</name>
</gene>